<evidence type="ECO:0000313" key="3">
    <source>
        <dbReference type="Proteomes" id="UP000007875"/>
    </source>
</evidence>
<sequence>MKQFKLKIHPPSYSDELLIFNSSDLPEVNIFDLLKIYHCDSSPTDSVLVQVNSLKHGDLPKDTISVESSLAQSFGLVVFRDVFVLKTEPEMRQSTCLRYRSRTSTSVGVICGE</sequence>
<keyword evidence="3" id="KW-1185">Reference proteome</keyword>
<accession>H2ZF95</accession>
<feature type="domain" description="IML1 N-terminal double psi beta-barrel" evidence="1">
    <location>
        <begin position="1"/>
        <end position="84"/>
    </location>
</feature>
<evidence type="ECO:0000313" key="2">
    <source>
        <dbReference type="Ensembl" id="ENSCSAVP00000016261.1"/>
    </source>
</evidence>
<dbReference type="Proteomes" id="UP000007875">
    <property type="component" value="Unassembled WGS sequence"/>
</dbReference>
<dbReference type="Ensembl" id="ENSCSAVT00000016442.1">
    <property type="protein sequence ID" value="ENSCSAVP00000016261.1"/>
    <property type="gene ID" value="ENSCSAVG00000009568.1"/>
</dbReference>
<reference evidence="2" key="2">
    <citation type="submission" date="2025-08" db="UniProtKB">
        <authorList>
            <consortium name="Ensembl"/>
        </authorList>
    </citation>
    <scope>IDENTIFICATION</scope>
</reference>
<dbReference type="AlphaFoldDB" id="H2ZF95"/>
<name>H2ZF95_CIOSA</name>
<dbReference type="InParanoid" id="H2ZF95"/>
<dbReference type="InterPro" id="IPR055213">
    <property type="entry name" value="IML1_double_psi_beta_barrel"/>
</dbReference>
<protein>
    <recommendedName>
        <fullName evidence="1">IML1 N-terminal double psi beta-barrel domain-containing protein</fullName>
    </recommendedName>
</protein>
<proteinExistence type="predicted"/>
<dbReference type="Pfam" id="PF23013">
    <property type="entry name" value="IML1_N"/>
    <property type="match status" value="1"/>
</dbReference>
<reference evidence="3" key="1">
    <citation type="submission" date="2003-08" db="EMBL/GenBank/DDBJ databases">
        <authorList>
            <person name="Birren B."/>
            <person name="Nusbaum C."/>
            <person name="Abebe A."/>
            <person name="Abouelleil A."/>
            <person name="Adekoya E."/>
            <person name="Ait-zahra M."/>
            <person name="Allen N."/>
            <person name="Allen T."/>
            <person name="An P."/>
            <person name="Anderson M."/>
            <person name="Anderson S."/>
            <person name="Arachchi H."/>
            <person name="Armbruster J."/>
            <person name="Bachantsang P."/>
            <person name="Baldwin J."/>
            <person name="Barry A."/>
            <person name="Bayul T."/>
            <person name="Blitshsteyn B."/>
            <person name="Bloom T."/>
            <person name="Blye J."/>
            <person name="Boguslavskiy L."/>
            <person name="Borowsky M."/>
            <person name="Boukhgalter B."/>
            <person name="Brunache A."/>
            <person name="Butler J."/>
            <person name="Calixte N."/>
            <person name="Calvo S."/>
            <person name="Camarata J."/>
            <person name="Campo K."/>
            <person name="Chang J."/>
            <person name="Cheshatsang Y."/>
            <person name="Citroen M."/>
            <person name="Collymore A."/>
            <person name="Considine T."/>
            <person name="Cook A."/>
            <person name="Cooke P."/>
            <person name="Corum B."/>
            <person name="Cuomo C."/>
            <person name="David R."/>
            <person name="Dawoe T."/>
            <person name="Degray S."/>
            <person name="Dodge S."/>
            <person name="Dooley K."/>
            <person name="Dorje P."/>
            <person name="Dorjee K."/>
            <person name="Dorris L."/>
            <person name="Duffey N."/>
            <person name="Dupes A."/>
            <person name="Elkins T."/>
            <person name="Engels R."/>
            <person name="Erickson J."/>
            <person name="Farina A."/>
            <person name="Faro S."/>
            <person name="Ferreira P."/>
            <person name="Fischer H."/>
            <person name="Fitzgerald M."/>
            <person name="Foley K."/>
            <person name="Gage D."/>
            <person name="Galagan J."/>
            <person name="Gearin G."/>
            <person name="Gnerre S."/>
            <person name="Gnirke A."/>
            <person name="Goyette A."/>
            <person name="Graham J."/>
            <person name="Grandbois E."/>
            <person name="Gyaltsen K."/>
            <person name="Hafez N."/>
            <person name="Hagopian D."/>
            <person name="Hagos B."/>
            <person name="Hall J."/>
            <person name="Hatcher B."/>
            <person name="Heller A."/>
            <person name="Higgins H."/>
            <person name="Honan T."/>
            <person name="Horn A."/>
            <person name="Houde N."/>
            <person name="Hughes L."/>
            <person name="Hulme W."/>
            <person name="Husby E."/>
            <person name="Iliev I."/>
            <person name="Jaffe D."/>
            <person name="Jones C."/>
            <person name="Kamal M."/>
            <person name="Kamat A."/>
            <person name="Kamvysselis M."/>
            <person name="Karlsson E."/>
            <person name="Kells C."/>
            <person name="Kieu A."/>
            <person name="Kisner P."/>
            <person name="Kodira C."/>
            <person name="Kulbokas E."/>
            <person name="Labutti K."/>
            <person name="Lama D."/>
            <person name="Landers T."/>
            <person name="Leger J."/>
            <person name="Levine S."/>
            <person name="Lewis D."/>
            <person name="Lewis T."/>
            <person name="Lindblad-toh K."/>
            <person name="Liu X."/>
            <person name="Lokyitsang T."/>
            <person name="Lokyitsang Y."/>
            <person name="Lucien O."/>
            <person name="Lui A."/>
            <person name="Ma L.J."/>
            <person name="Mabbitt R."/>
            <person name="Macdonald J."/>
            <person name="Maclean C."/>
            <person name="Major J."/>
            <person name="Manning J."/>
            <person name="Marabella R."/>
            <person name="Maru K."/>
            <person name="Matthews C."/>
            <person name="Mauceli E."/>
            <person name="Mccarthy M."/>
            <person name="Mcdonough S."/>
            <person name="Mcghee T."/>
            <person name="Meldrim J."/>
            <person name="Meneus L."/>
            <person name="Mesirov J."/>
            <person name="Mihalev A."/>
            <person name="Mihova T."/>
            <person name="Mikkelsen T."/>
            <person name="Mlenga V."/>
            <person name="Moru K."/>
            <person name="Mozes J."/>
            <person name="Mulrain L."/>
            <person name="Munson G."/>
            <person name="Naylor J."/>
            <person name="Newes C."/>
            <person name="Nguyen C."/>
            <person name="Nguyen N."/>
            <person name="Nguyen T."/>
            <person name="Nicol R."/>
            <person name="Nielsen C."/>
            <person name="Nizzari M."/>
            <person name="Norbu C."/>
            <person name="Norbu N."/>
            <person name="O'donnell P."/>
            <person name="Okoawo O."/>
            <person name="O'leary S."/>
            <person name="Omotosho B."/>
            <person name="O'neill K."/>
            <person name="Osman S."/>
            <person name="Parker S."/>
            <person name="Perrin D."/>
            <person name="Phunkhang P."/>
            <person name="Piqani B."/>
            <person name="Purcell S."/>
            <person name="Rachupka T."/>
            <person name="Ramasamy U."/>
            <person name="Rameau R."/>
            <person name="Ray V."/>
            <person name="Raymond C."/>
            <person name="Retta R."/>
            <person name="Richardson S."/>
            <person name="Rise C."/>
            <person name="Rodriguez J."/>
            <person name="Rogers J."/>
            <person name="Rogov P."/>
            <person name="Rutman M."/>
            <person name="Schupbach R."/>
            <person name="Seaman C."/>
            <person name="Settipalli S."/>
            <person name="Sharpe T."/>
            <person name="Sheridan J."/>
            <person name="Sherpa N."/>
            <person name="Shi J."/>
            <person name="Smirnov S."/>
            <person name="Smith C."/>
            <person name="Sougnez C."/>
            <person name="Spencer B."/>
            <person name="Stalker J."/>
            <person name="Stange-thomann N."/>
            <person name="Stavropoulos S."/>
            <person name="Stetson K."/>
            <person name="Stone C."/>
            <person name="Stone S."/>
            <person name="Stubbs M."/>
            <person name="Talamas J."/>
            <person name="Tchuinga P."/>
            <person name="Tenzing P."/>
            <person name="Tesfaye S."/>
            <person name="Theodore J."/>
            <person name="Thoulutsang Y."/>
            <person name="Topham K."/>
            <person name="Towey S."/>
            <person name="Tsamla T."/>
            <person name="Tsomo N."/>
            <person name="Vallee D."/>
            <person name="Vassiliev H."/>
            <person name="Venkataraman V."/>
            <person name="Vinson J."/>
            <person name="Vo A."/>
            <person name="Wade C."/>
            <person name="Wang S."/>
            <person name="Wangchuk T."/>
            <person name="Wangdi T."/>
            <person name="Whittaker C."/>
            <person name="Wilkinson J."/>
            <person name="Wu Y."/>
            <person name="Wyman D."/>
            <person name="Yadav S."/>
            <person name="Yang S."/>
            <person name="Yang X."/>
            <person name="Yeager S."/>
            <person name="Yee E."/>
            <person name="Young G."/>
            <person name="Zainoun J."/>
            <person name="Zembeck L."/>
            <person name="Zimmer A."/>
            <person name="Zody M."/>
            <person name="Lander E."/>
        </authorList>
    </citation>
    <scope>NUCLEOTIDE SEQUENCE [LARGE SCALE GENOMIC DNA]</scope>
</reference>
<organism evidence="2 3">
    <name type="scientific">Ciona savignyi</name>
    <name type="common">Pacific transparent sea squirt</name>
    <dbReference type="NCBI Taxonomy" id="51511"/>
    <lineage>
        <taxon>Eukaryota</taxon>
        <taxon>Metazoa</taxon>
        <taxon>Chordata</taxon>
        <taxon>Tunicata</taxon>
        <taxon>Ascidiacea</taxon>
        <taxon>Phlebobranchia</taxon>
        <taxon>Cionidae</taxon>
        <taxon>Ciona</taxon>
    </lineage>
</organism>
<dbReference type="HOGENOM" id="CLU_2132643_0_0_1"/>
<reference evidence="2" key="3">
    <citation type="submission" date="2025-09" db="UniProtKB">
        <authorList>
            <consortium name="Ensembl"/>
        </authorList>
    </citation>
    <scope>IDENTIFICATION</scope>
</reference>
<evidence type="ECO:0000259" key="1">
    <source>
        <dbReference type="Pfam" id="PF23013"/>
    </source>
</evidence>